<protein>
    <submittedName>
        <fullName evidence="1">OLC1v1000789C1</fullName>
    </submittedName>
</protein>
<keyword evidence="2" id="KW-1185">Reference proteome</keyword>
<accession>A0AAV1D6H9</accession>
<evidence type="ECO:0000313" key="2">
    <source>
        <dbReference type="Proteomes" id="UP001161247"/>
    </source>
</evidence>
<dbReference type="EMBL" id="OX459121">
    <property type="protein sequence ID" value="CAI9102508.1"/>
    <property type="molecule type" value="Genomic_DNA"/>
</dbReference>
<name>A0AAV1D6H9_OLDCO</name>
<sequence length="101" mass="11437">MTIIWRKIASSGALASMDTGHSYTVAKKIDGLSFGLDLVIQLRYRCSFFSCFRPHQQVFSPVKTSRVKNLGKQLRHVTQIQRILFDFVSSGPDGEGLEFNR</sequence>
<organism evidence="1 2">
    <name type="scientific">Oldenlandia corymbosa var. corymbosa</name>
    <dbReference type="NCBI Taxonomy" id="529605"/>
    <lineage>
        <taxon>Eukaryota</taxon>
        <taxon>Viridiplantae</taxon>
        <taxon>Streptophyta</taxon>
        <taxon>Embryophyta</taxon>
        <taxon>Tracheophyta</taxon>
        <taxon>Spermatophyta</taxon>
        <taxon>Magnoliopsida</taxon>
        <taxon>eudicotyledons</taxon>
        <taxon>Gunneridae</taxon>
        <taxon>Pentapetalae</taxon>
        <taxon>asterids</taxon>
        <taxon>lamiids</taxon>
        <taxon>Gentianales</taxon>
        <taxon>Rubiaceae</taxon>
        <taxon>Rubioideae</taxon>
        <taxon>Spermacoceae</taxon>
        <taxon>Hedyotis-Oldenlandia complex</taxon>
        <taxon>Oldenlandia</taxon>
    </lineage>
</organism>
<gene>
    <name evidence="1" type="ORF">OLC1_LOCUS11848</name>
</gene>
<dbReference type="Proteomes" id="UP001161247">
    <property type="component" value="Chromosome 4"/>
</dbReference>
<evidence type="ECO:0000313" key="1">
    <source>
        <dbReference type="EMBL" id="CAI9102508.1"/>
    </source>
</evidence>
<reference evidence="1" key="1">
    <citation type="submission" date="2023-03" db="EMBL/GenBank/DDBJ databases">
        <authorList>
            <person name="Julca I."/>
        </authorList>
    </citation>
    <scope>NUCLEOTIDE SEQUENCE</scope>
</reference>
<proteinExistence type="predicted"/>
<dbReference type="AlphaFoldDB" id="A0AAV1D6H9"/>